<organism evidence="3 4">
    <name type="scientific">Falsirhodobacter algicola</name>
    <dbReference type="NCBI Taxonomy" id="2692330"/>
    <lineage>
        <taxon>Bacteria</taxon>
        <taxon>Pseudomonadati</taxon>
        <taxon>Pseudomonadota</taxon>
        <taxon>Alphaproteobacteria</taxon>
        <taxon>Rhodobacterales</taxon>
        <taxon>Paracoccaceae</taxon>
        <taxon>Falsirhodobacter</taxon>
    </lineage>
</organism>
<proteinExistence type="inferred from homology"/>
<reference evidence="3" key="1">
    <citation type="submission" date="2020-01" db="EMBL/GenBank/DDBJ databases">
        <authorList>
            <person name="Yang Y."/>
            <person name="Kwon Y.M."/>
        </authorList>
    </citation>
    <scope>NUCLEOTIDE SEQUENCE</scope>
    <source>
        <strain evidence="3">PG104</strain>
    </source>
</reference>
<dbReference type="Gene3D" id="3.40.190.10">
    <property type="entry name" value="Periplasmic binding protein-like II"/>
    <property type="match status" value="1"/>
</dbReference>
<keyword evidence="2" id="KW-0732">Signal</keyword>
<dbReference type="RefSeq" id="WP_211783957.1">
    <property type="nucleotide sequence ID" value="NZ_CP047289.1"/>
</dbReference>
<dbReference type="CDD" id="cd07012">
    <property type="entry name" value="PBP2_Bug_TTT"/>
    <property type="match status" value="1"/>
</dbReference>
<gene>
    <name evidence="3" type="ORF">GR316_10975</name>
</gene>
<dbReference type="KEGG" id="fap:GR316_10975"/>
<protein>
    <submittedName>
        <fullName evidence="3">Tripartite tricarboxylate transporter substrate binding protein</fullName>
    </submittedName>
</protein>
<evidence type="ECO:0000313" key="3">
    <source>
        <dbReference type="EMBL" id="QUS36737.1"/>
    </source>
</evidence>
<dbReference type="PANTHER" id="PTHR42928">
    <property type="entry name" value="TRICARBOXYLATE-BINDING PROTEIN"/>
    <property type="match status" value="1"/>
</dbReference>
<dbReference type="SUPFAM" id="SSF53850">
    <property type="entry name" value="Periplasmic binding protein-like II"/>
    <property type="match status" value="1"/>
</dbReference>
<keyword evidence="4" id="KW-1185">Reference proteome</keyword>
<dbReference type="InterPro" id="IPR005064">
    <property type="entry name" value="BUG"/>
</dbReference>
<dbReference type="PIRSF" id="PIRSF017082">
    <property type="entry name" value="YflP"/>
    <property type="match status" value="1"/>
</dbReference>
<dbReference type="Pfam" id="PF03401">
    <property type="entry name" value="TctC"/>
    <property type="match status" value="1"/>
</dbReference>
<comment type="similarity">
    <text evidence="1">Belongs to the UPF0065 (bug) family.</text>
</comment>
<accession>A0A8J8MU19</accession>
<evidence type="ECO:0000256" key="1">
    <source>
        <dbReference type="ARBA" id="ARBA00006987"/>
    </source>
</evidence>
<feature type="chain" id="PRO_5035321064" evidence="2">
    <location>
        <begin position="27"/>
        <end position="326"/>
    </location>
</feature>
<dbReference type="AlphaFoldDB" id="A0A8J8MU19"/>
<sequence>MNKRMLLSSLIIPAAMLAFSGQSAFAQSFPDQPIHMTVVWPAGGGHDIMGRLIANELSQILDNPVVVDNVVGAGGSTGMRALASAKPDGYTIGVMGMHGISQSYMNVNAPQMEDFEPLVYVSDEPAALEVAATTGIATLADYVTAMQDDPMALLNGNDPPGGNSFIFAHIIAGELGIDMMTLPYAGHGPTATALLTGEVQSATLPIPPVLEHARAGTLNVLGVASEQRHPQLPDVPTFKEQGYDFTANDFIMIVAPKGLPPEVKATLSDALLEAINAPDFVAAATNNGTVLRPGGPEMAEAELNRQIETVYPLLLDADLVADGLKR</sequence>
<dbReference type="Gene3D" id="3.40.190.150">
    <property type="entry name" value="Bordetella uptake gene, domain 1"/>
    <property type="match status" value="1"/>
</dbReference>
<dbReference type="InterPro" id="IPR042100">
    <property type="entry name" value="Bug_dom1"/>
</dbReference>
<evidence type="ECO:0000256" key="2">
    <source>
        <dbReference type="SAM" id="SignalP"/>
    </source>
</evidence>
<evidence type="ECO:0000313" key="4">
    <source>
        <dbReference type="Proteomes" id="UP000679284"/>
    </source>
</evidence>
<dbReference type="PANTHER" id="PTHR42928:SF5">
    <property type="entry name" value="BLR1237 PROTEIN"/>
    <property type="match status" value="1"/>
</dbReference>
<dbReference type="Proteomes" id="UP000679284">
    <property type="component" value="Chromosome"/>
</dbReference>
<feature type="signal peptide" evidence="2">
    <location>
        <begin position="1"/>
        <end position="26"/>
    </location>
</feature>
<name>A0A8J8MU19_9RHOB</name>
<dbReference type="EMBL" id="CP047289">
    <property type="protein sequence ID" value="QUS36737.1"/>
    <property type="molecule type" value="Genomic_DNA"/>
</dbReference>